<dbReference type="EMBL" id="BQNB010014485">
    <property type="protein sequence ID" value="GJT28733.1"/>
    <property type="molecule type" value="Genomic_DNA"/>
</dbReference>
<evidence type="ECO:0000256" key="1">
    <source>
        <dbReference type="SAM" id="Coils"/>
    </source>
</evidence>
<comment type="caution">
    <text evidence="2">The sequence shown here is derived from an EMBL/GenBank/DDBJ whole genome shotgun (WGS) entry which is preliminary data.</text>
</comment>
<dbReference type="Proteomes" id="UP001151760">
    <property type="component" value="Unassembled WGS sequence"/>
</dbReference>
<accession>A0ABQ5CPE2</accession>
<evidence type="ECO:0000313" key="2">
    <source>
        <dbReference type="EMBL" id="GJT28733.1"/>
    </source>
</evidence>
<reference evidence="2" key="2">
    <citation type="submission" date="2022-01" db="EMBL/GenBank/DDBJ databases">
        <authorList>
            <person name="Yamashiro T."/>
            <person name="Shiraishi A."/>
            <person name="Satake H."/>
            <person name="Nakayama K."/>
        </authorList>
    </citation>
    <scope>NUCLEOTIDE SEQUENCE</scope>
</reference>
<organism evidence="2 3">
    <name type="scientific">Tanacetum coccineum</name>
    <dbReference type="NCBI Taxonomy" id="301880"/>
    <lineage>
        <taxon>Eukaryota</taxon>
        <taxon>Viridiplantae</taxon>
        <taxon>Streptophyta</taxon>
        <taxon>Embryophyta</taxon>
        <taxon>Tracheophyta</taxon>
        <taxon>Spermatophyta</taxon>
        <taxon>Magnoliopsida</taxon>
        <taxon>eudicotyledons</taxon>
        <taxon>Gunneridae</taxon>
        <taxon>Pentapetalae</taxon>
        <taxon>asterids</taxon>
        <taxon>campanulids</taxon>
        <taxon>Asterales</taxon>
        <taxon>Asteraceae</taxon>
        <taxon>Asteroideae</taxon>
        <taxon>Anthemideae</taxon>
        <taxon>Anthemidinae</taxon>
        <taxon>Tanacetum</taxon>
    </lineage>
</organism>
<sequence>MKAISEQKLNPAAKRLQSAIFEFYHNLKEEIVEDLKYFKSLKNEVESLQSQLETQKTQFSNEINRLSKEYYYDDHMNAILGVYTDIDEYSDLACNYLESIEKCQRLEKEL</sequence>
<evidence type="ECO:0000313" key="3">
    <source>
        <dbReference type="Proteomes" id="UP001151760"/>
    </source>
</evidence>
<name>A0ABQ5CPE2_9ASTR</name>
<reference evidence="2" key="1">
    <citation type="journal article" date="2022" name="Int. J. Mol. Sci.">
        <title>Draft Genome of Tanacetum Coccineum: Genomic Comparison of Closely Related Tanacetum-Family Plants.</title>
        <authorList>
            <person name="Yamashiro T."/>
            <person name="Shiraishi A."/>
            <person name="Nakayama K."/>
            <person name="Satake H."/>
        </authorList>
    </citation>
    <scope>NUCLEOTIDE SEQUENCE</scope>
</reference>
<keyword evidence="3" id="KW-1185">Reference proteome</keyword>
<keyword evidence="1" id="KW-0175">Coiled coil</keyword>
<gene>
    <name evidence="2" type="ORF">Tco_0909008</name>
</gene>
<proteinExistence type="predicted"/>
<feature type="coiled-coil region" evidence="1">
    <location>
        <begin position="38"/>
        <end position="69"/>
    </location>
</feature>
<protein>
    <submittedName>
        <fullName evidence="2">Uncharacterized protein</fullName>
    </submittedName>
</protein>